<evidence type="ECO:0000313" key="2">
    <source>
        <dbReference type="EMBL" id="MEE1676344.1"/>
    </source>
</evidence>
<accession>A0ABU7GAZ7</accession>
<dbReference type="RefSeq" id="WP_163135306.1">
    <property type="nucleotide sequence ID" value="NZ_JAYDYW010000021.1"/>
</dbReference>
<comment type="caution">
    <text evidence="2">The sequence shown here is derived from an EMBL/GenBank/DDBJ whole genome shotgun (WGS) entry which is preliminary data.</text>
</comment>
<sequence length="69" mass="8265">MSTNVNTIGNNKNTSFFQHIVEVYHLCNAWILRQKTRRQLAQLPAYLLRDIGLSEADRYQESRKHFWEN</sequence>
<feature type="domain" description="YjiS-like" evidence="1">
    <location>
        <begin position="28"/>
        <end position="59"/>
    </location>
</feature>
<dbReference type="Pfam" id="PF06568">
    <property type="entry name" value="YjiS-like"/>
    <property type="match status" value="1"/>
</dbReference>
<dbReference type="InterPro" id="IPR009506">
    <property type="entry name" value="YjiS-like"/>
</dbReference>
<name>A0ABU7GAZ7_9ALTE</name>
<evidence type="ECO:0000313" key="3">
    <source>
        <dbReference type="Proteomes" id="UP001310248"/>
    </source>
</evidence>
<reference evidence="3" key="1">
    <citation type="submission" date="2023-07" db="EMBL/GenBank/DDBJ databases">
        <title>Draft genome sequence of Agarivorans aestuarii strain ZMCS4, a CAZymes producing bacteria isolated from the marine brown algae Clodostephus spongiosus.</title>
        <authorList>
            <person name="Lorente B."/>
            <person name="Cabral C."/>
            <person name="Frias J."/>
            <person name="Faria J."/>
            <person name="Toubarro D."/>
        </authorList>
    </citation>
    <scope>NUCLEOTIDE SEQUENCE [LARGE SCALE GENOMIC DNA]</scope>
    <source>
        <strain evidence="3">ZMCS4</strain>
    </source>
</reference>
<proteinExistence type="predicted"/>
<gene>
    <name evidence="2" type="ORF">SNR37_001954</name>
</gene>
<evidence type="ECO:0000259" key="1">
    <source>
        <dbReference type="Pfam" id="PF06568"/>
    </source>
</evidence>
<protein>
    <submittedName>
        <fullName evidence="2">DUF1127 domain-containing protein</fullName>
    </submittedName>
</protein>
<keyword evidence="3" id="KW-1185">Reference proteome</keyword>
<dbReference type="Proteomes" id="UP001310248">
    <property type="component" value="Unassembled WGS sequence"/>
</dbReference>
<organism evidence="2 3">
    <name type="scientific">Agarivorans aestuarii</name>
    <dbReference type="NCBI Taxonomy" id="1563703"/>
    <lineage>
        <taxon>Bacteria</taxon>
        <taxon>Pseudomonadati</taxon>
        <taxon>Pseudomonadota</taxon>
        <taxon>Gammaproteobacteria</taxon>
        <taxon>Alteromonadales</taxon>
        <taxon>Alteromonadaceae</taxon>
        <taxon>Agarivorans</taxon>
    </lineage>
</organism>
<dbReference type="EMBL" id="JAYDYW010000021">
    <property type="protein sequence ID" value="MEE1676344.1"/>
    <property type="molecule type" value="Genomic_DNA"/>
</dbReference>